<sequence length="140" mass="16661">MSLSDIDMEFLLFGKWRFNSEWEKFSIEFKDDMTYTQTKTQTYILAKPKELFTGDKFTGVWYVNYGRLFLIVKSAPQSMFNFSLPILHKINLADILINFISLFIAEKYEIVKINQTELIMKDEKESIIAKKIIRNANFYR</sequence>
<dbReference type="OrthoDB" id="486304at2"/>
<dbReference type="RefSeq" id="WP_062289136.1">
    <property type="nucleotide sequence ID" value="NZ_CP012036.1"/>
</dbReference>
<protein>
    <recommendedName>
        <fullName evidence="3">Lipocalin-like domain-containing protein</fullName>
    </recommendedName>
</protein>
<keyword evidence="2" id="KW-1185">Reference proteome</keyword>
<dbReference type="AlphaFoldDB" id="A0A0M4SPA3"/>
<accession>A0A0M4SPA3</accession>
<proteinExistence type="predicted"/>
<evidence type="ECO:0008006" key="3">
    <source>
        <dbReference type="Google" id="ProtNLM"/>
    </source>
</evidence>
<evidence type="ECO:0000313" key="1">
    <source>
        <dbReference type="EMBL" id="ALF52315.1"/>
    </source>
</evidence>
<dbReference type="PATRIC" id="fig|224013.5.peg.1136"/>
<dbReference type="Proteomes" id="UP000062645">
    <property type="component" value="Chromosome"/>
</dbReference>
<reference evidence="1 2" key="2">
    <citation type="journal article" date="2016" name="Genome Announc.">
        <title>Draft Genome Sequence of the N2-Fixing Cyanobacterium Nostoc piscinale CENA21, Isolated from the Brazilian Amazon Floodplain.</title>
        <authorList>
            <person name="Leao T."/>
            <person name="Guimaraes P.I."/>
            <person name="de Melo A.G."/>
            <person name="Ramos R.T."/>
            <person name="Leao P.N."/>
            <person name="Silva A."/>
            <person name="Fiore M.F."/>
            <person name="Schneider M.P."/>
        </authorList>
    </citation>
    <scope>NUCLEOTIDE SEQUENCE [LARGE SCALE GENOMIC DNA]</scope>
    <source>
        <strain evidence="1 2">CENA21</strain>
    </source>
</reference>
<name>A0A0M4SPA3_9NOSO</name>
<evidence type="ECO:0000313" key="2">
    <source>
        <dbReference type="Proteomes" id="UP000062645"/>
    </source>
</evidence>
<dbReference type="KEGG" id="npz:ACX27_04735"/>
<gene>
    <name evidence="1" type="ORF">ACX27_04735</name>
</gene>
<organism evidence="1 2">
    <name type="scientific">Nostoc piscinale CENA21</name>
    <dbReference type="NCBI Taxonomy" id="224013"/>
    <lineage>
        <taxon>Bacteria</taxon>
        <taxon>Bacillati</taxon>
        <taxon>Cyanobacteriota</taxon>
        <taxon>Cyanophyceae</taxon>
        <taxon>Nostocales</taxon>
        <taxon>Nostocaceae</taxon>
        <taxon>Nostoc</taxon>
    </lineage>
</organism>
<dbReference type="EMBL" id="CP012036">
    <property type="protein sequence ID" value="ALF52315.1"/>
    <property type="molecule type" value="Genomic_DNA"/>
</dbReference>
<reference evidence="2" key="1">
    <citation type="submission" date="2015-07" db="EMBL/GenBank/DDBJ databases">
        <title>Genome Of Nitrogen-Fixing Cyanobacterium Nostoc piscinale CENA21 From Solimoes/Amazon River Floodplain Sediments And Comparative Genomics To Uncover Biosynthetic Natural Products Potential.</title>
        <authorList>
            <person name="Leao T.F."/>
            <person name="Leao P.N."/>
            <person name="Guimaraes P.I."/>
            <person name="de Melo A.G.C."/>
            <person name="Ramos R.T.J."/>
            <person name="Silva A."/>
            <person name="Fiore M.F."/>
            <person name="Schneider M.P.C."/>
        </authorList>
    </citation>
    <scope>NUCLEOTIDE SEQUENCE [LARGE SCALE GENOMIC DNA]</scope>
    <source>
        <strain evidence="2">CENA21</strain>
    </source>
</reference>